<dbReference type="PROSITE" id="PS00028">
    <property type="entry name" value="ZINC_FINGER_C2H2_1"/>
    <property type="match status" value="1"/>
</dbReference>
<feature type="compositionally biased region" description="Low complexity" evidence="2">
    <location>
        <begin position="389"/>
        <end position="403"/>
    </location>
</feature>
<dbReference type="EMBL" id="BQFW01000002">
    <property type="protein sequence ID" value="GJJ69444.1"/>
    <property type="molecule type" value="Genomic_DNA"/>
</dbReference>
<feature type="compositionally biased region" description="Polar residues" evidence="2">
    <location>
        <begin position="360"/>
        <end position="386"/>
    </location>
</feature>
<keyword evidence="1" id="KW-0479">Metal-binding</keyword>
<organism evidence="4 5">
    <name type="scientific">Entomortierella parvispora</name>
    <dbReference type="NCBI Taxonomy" id="205924"/>
    <lineage>
        <taxon>Eukaryota</taxon>
        <taxon>Fungi</taxon>
        <taxon>Fungi incertae sedis</taxon>
        <taxon>Mucoromycota</taxon>
        <taxon>Mortierellomycotina</taxon>
        <taxon>Mortierellomycetes</taxon>
        <taxon>Mortierellales</taxon>
        <taxon>Mortierellaceae</taxon>
        <taxon>Entomortierella</taxon>
    </lineage>
</organism>
<name>A0A9P3LT00_9FUNG</name>
<feature type="domain" description="C2H2-type" evidence="3">
    <location>
        <begin position="483"/>
        <end position="507"/>
    </location>
</feature>
<dbReference type="GO" id="GO:0008270">
    <property type="term" value="F:zinc ion binding"/>
    <property type="evidence" value="ECO:0007669"/>
    <property type="project" value="UniProtKB-KW"/>
</dbReference>
<evidence type="ECO:0000256" key="1">
    <source>
        <dbReference type="PROSITE-ProRule" id="PRU00042"/>
    </source>
</evidence>
<evidence type="ECO:0000313" key="5">
    <source>
        <dbReference type="Proteomes" id="UP000827284"/>
    </source>
</evidence>
<evidence type="ECO:0000313" key="4">
    <source>
        <dbReference type="EMBL" id="GJJ69444.1"/>
    </source>
</evidence>
<dbReference type="InterPro" id="IPR013087">
    <property type="entry name" value="Znf_C2H2_type"/>
</dbReference>
<keyword evidence="5" id="KW-1185">Reference proteome</keyword>
<evidence type="ECO:0000256" key="2">
    <source>
        <dbReference type="SAM" id="MobiDB-lite"/>
    </source>
</evidence>
<proteinExistence type="predicted"/>
<evidence type="ECO:0000259" key="3">
    <source>
        <dbReference type="PROSITE" id="PS50157"/>
    </source>
</evidence>
<dbReference type="PROSITE" id="PS50157">
    <property type="entry name" value="ZINC_FINGER_C2H2_2"/>
    <property type="match status" value="1"/>
</dbReference>
<dbReference type="AlphaFoldDB" id="A0A9P3LT00"/>
<keyword evidence="1" id="KW-0863">Zinc-finger</keyword>
<accession>A0A9P3LT00</accession>
<feature type="compositionally biased region" description="Low complexity" evidence="2">
    <location>
        <begin position="430"/>
        <end position="473"/>
    </location>
</feature>
<reference evidence="4" key="2">
    <citation type="journal article" date="2022" name="Microbiol. Resour. Announc.">
        <title>Whole-Genome Sequence of Entomortierella parvispora E1425, a Mucoromycotan Fungus Associated with Burkholderiaceae-Related Endosymbiotic Bacteria.</title>
        <authorList>
            <person name="Herlambang A."/>
            <person name="Guo Y."/>
            <person name="Takashima Y."/>
            <person name="Narisawa K."/>
            <person name="Ohta H."/>
            <person name="Nishizawa T."/>
        </authorList>
    </citation>
    <scope>NUCLEOTIDE SEQUENCE</scope>
    <source>
        <strain evidence="4">E1425</strain>
    </source>
</reference>
<dbReference type="Gene3D" id="3.30.160.60">
    <property type="entry name" value="Classic Zinc Finger"/>
    <property type="match status" value="1"/>
</dbReference>
<gene>
    <name evidence="4" type="ORF">EMPS_01790</name>
</gene>
<feature type="region of interest" description="Disordered" evidence="2">
    <location>
        <begin position="360"/>
        <end position="475"/>
    </location>
</feature>
<sequence length="593" mass="64596">MDPSYSINTNGFIYTPLSDEGHITSSGSPITSWPSYDGTQGYLVSQADYSNYNRHLQLQQHEFNLQHNVGFTVVHPDQIEQEPLSSFASSSLWSHISPLIPPTSSPLSISSSRHPLDLTPIDTKNLSISSMDLLHPSPEHLHGASTDDFGFNSNNLTSFLNIQSAATLSRSSSPTSNGCIDPAALLLKQDPSLMTHGTSTISASSCFSTPESRRLSSFSISGGLEEDTTFSDAISAYESARKNWTSSSSSNRSVPSTPDPSEGWNGCSVYAPDLMLADGTLLRFDGRSLVPALSTCSPIDFTVTDDSFVPSSEREIACPQAITLNPANLMHSNADISLMMPSYIPYAEFSQLGIDVAGQGSSSSMMNPTDPTLLSDSPPHNGQQMPVYSLTSTSSPLRPSVSSTDHRLKHKKTASLRKSAFEDRRRRGSTDSAYHSSSSSSSTTMKPRASSSSMSNSFDSNSNSNSNNSSSSNRYRKDGVGEFKCPFEGCDYHYNLRRELNRHRNVHVFAGRDKYRCMNCNSGLCRLDSVKRHMEAKGKSECLKRGLYQEFREDGELARVRHCKPSWYEGAAAVAAAAAAASAAALEARRRRK</sequence>
<dbReference type="Proteomes" id="UP000827284">
    <property type="component" value="Unassembled WGS sequence"/>
</dbReference>
<dbReference type="OrthoDB" id="2421134at2759"/>
<comment type="caution">
    <text evidence="4">The sequence shown here is derived from an EMBL/GenBank/DDBJ whole genome shotgun (WGS) entry which is preliminary data.</text>
</comment>
<dbReference type="SMART" id="SM00355">
    <property type="entry name" value="ZnF_C2H2"/>
    <property type="match status" value="2"/>
</dbReference>
<keyword evidence="1" id="KW-0862">Zinc</keyword>
<feature type="compositionally biased region" description="Basic and acidic residues" evidence="2">
    <location>
        <begin position="419"/>
        <end position="429"/>
    </location>
</feature>
<protein>
    <recommendedName>
        <fullName evidence="3">C2H2-type domain-containing protein</fullName>
    </recommendedName>
</protein>
<reference evidence="4" key="1">
    <citation type="submission" date="2021-11" db="EMBL/GenBank/DDBJ databases">
        <authorList>
            <person name="Herlambang A."/>
            <person name="Guo Y."/>
            <person name="Takashima Y."/>
            <person name="Nishizawa T."/>
        </authorList>
    </citation>
    <scope>NUCLEOTIDE SEQUENCE</scope>
    <source>
        <strain evidence="4">E1425</strain>
    </source>
</reference>